<organism evidence="1 2">
    <name type="scientific">Aspergillus granulosus</name>
    <dbReference type="NCBI Taxonomy" id="176169"/>
    <lineage>
        <taxon>Eukaryota</taxon>
        <taxon>Fungi</taxon>
        <taxon>Dikarya</taxon>
        <taxon>Ascomycota</taxon>
        <taxon>Pezizomycotina</taxon>
        <taxon>Eurotiomycetes</taxon>
        <taxon>Eurotiomycetidae</taxon>
        <taxon>Eurotiales</taxon>
        <taxon>Aspergillaceae</taxon>
        <taxon>Aspergillus</taxon>
        <taxon>Aspergillus subgen. Nidulantes</taxon>
    </lineage>
</organism>
<protein>
    <submittedName>
        <fullName evidence="1">Uncharacterized protein</fullName>
    </submittedName>
</protein>
<gene>
    <name evidence="1" type="ORF">BJX63DRAFT_435939</name>
</gene>
<dbReference type="Proteomes" id="UP001610334">
    <property type="component" value="Unassembled WGS sequence"/>
</dbReference>
<comment type="caution">
    <text evidence="1">The sequence shown here is derived from an EMBL/GenBank/DDBJ whole genome shotgun (WGS) entry which is preliminary data.</text>
</comment>
<name>A0ABR4GZR5_9EURO</name>
<sequence length="96" mass="10466">MNARLSQGTGEVTEVPDIDFEFFDLNLPLAPQFPPEPAYSFFFTPNTILPHPNGSSPVCNYQTTAAQGAIENLNLLVGDLLGQVTALQSQLEIESR</sequence>
<reference evidence="1 2" key="1">
    <citation type="submission" date="2024-07" db="EMBL/GenBank/DDBJ databases">
        <title>Section-level genome sequencing and comparative genomics of Aspergillus sections Usti and Cavernicolus.</title>
        <authorList>
            <consortium name="Lawrence Berkeley National Laboratory"/>
            <person name="Nybo J.L."/>
            <person name="Vesth T.C."/>
            <person name="Theobald S."/>
            <person name="Frisvad J.C."/>
            <person name="Larsen T.O."/>
            <person name="Kjaerboelling I."/>
            <person name="Rothschild-Mancinelli K."/>
            <person name="Lyhne E.K."/>
            <person name="Kogle M.E."/>
            <person name="Barry K."/>
            <person name="Clum A."/>
            <person name="Na H."/>
            <person name="Ledsgaard L."/>
            <person name="Lin J."/>
            <person name="Lipzen A."/>
            <person name="Kuo A."/>
            <person name="Riley R."/>
            <person name="Mondo S."/>
            <person name="Labutti K."/>
            <person name="Haridas S."/>
            <person name="Pangalinan J."/>
            <person name="Salamov A.A."/>
            <person name="Simmons B.A."/>
            <person name="Magnuson J.K."/>
            <person name="Chen J."/>
            <person name="Drula E."/>
            <person name="Henrissat B."/>
            <person name="Wiebenga A."/>
            <person name="Lubbers R.J."/>
            <person name="Gomes A.C."/>
            <person name="Makela M.R."/>
            <person name="Stajich J."/>
            <person name="Grigoriev I.V."/>
            <person name="Mortensen U.H."/>
            <person name="De Vries R.P."/>
            <person name="Baker S.E."/>
            <person name="Andersen M.R."/>
        </authorList>
    </citation>
    <scope>NUCLEOTIDE SEQUENCE [LARGE SCALE GENOMIC DNA]</scope>
    <source>
        <strain evidence="1 2">CBS 588.65</strain>
    </source>
</reference>
<dbReference type="EMBL" id="JBFXLT010000107">
    <property type="protein sequence ID" value="KAL2808654.1"/>
    <property type="molecule type" value="Genomic_DNA"/>
</dbReference>
<evidence type="ECO:0000313" key="1">
    <source>
        <dbReference type="EMBL" id="KAL2808654.1"/>
    </source>
</evidence>
<accession>A0ABR4GZR5</accession>
<keyword evidence="2" id="KW-1185">Reference proteome</keyword>
<evidence type="ECO:0000313" key="2">
    <source>
        <dbReference type="Proteomes" id="UP001610334"/>
    </source>
</evidence>
<proteinExistence type="predicted"/>